<dbReference type="NCBIfam" id="TIGR01472">
    <property type="entry name" value="gmd"/>
    <property type="match status" value="1"/>
</dbReference>
<comment type="caution">
    <text evidence="8">The sequence shown here is derived from an EMBL/GenBank/DDBJ whole genome shotgun (WGS) entry which is preliminary data.</text>
</comment>
<protein>
    <recommendedName>
        <fullName evidence="3 6">GDP-mannose 4,6-dehydratase</fullName>
        <ecNumber evidence="3 6">4.2.1.47</ecNumber>
    </recommendedName>
    <alternativeName>
        <fullName evidence="6">GDP-D-mannose dehydratase</fullName>
    </alternativeName>
</protein>
<dbReference type="GO" id="GO:0042351">
    <property type="term" value="P:'de novo' GDP-L-fucose biosynthetic process"/>
    <property type="evidence" value="ECO:0007669"/>
    <property type="project" value="TreeGrafter"/>
</dbReference>
<evidence type="ECO:0000256" key="1">
    <source>
        <dbReference type="ARBA" id="ARBA00001937"/>
    </source>
</evidence>
<dbReference type="PANTHER" id="PTHR43715">
    <property type="entry name" value="GDP-MANNOSE 4,6-DEHYDRATASE"/>
    <property type="match status" value="1"/>
</dbReference>
<dbReference type="CDD" id="cd05260">
    <property type="entry name" value="GDP_MD_SDR_e"/>
    <property type="match status" value="1"/>
</dbReference>
<dbReference type="Gene3D" id="3.40.50.720">
    <property type="entry name" value="NAD(P)-binding Rossmann-like Domain"/>
    <property type="match status" value="1"/>
</dbReference>
<dbReference type="InterPro" id="IPR036291">
    <property type="entry name" value="NAD(P)-bd_dom_sf"/>
</dbReference>
<keyword evidence="5 6" id="KW-0456">Lyase</keyword>
<evidence type="ECO:0000256" key="5">
    <source>
        <dbReference type="ARBA" id="ARBA00023239"/>
    </source>
</evidence>
<feature type="domain" description="NAD(P)-binding" evidence="7">
    <location>
        <begin position="8"/>
        <end position="317"/>
    </location>
</feature>
<dbReference type="RefSeq" id="WP_133767574.1">
    <property type="nucleotide sequence ID" value="NZ_BAAARP010000001.1"/>
</dbReference>
<accession>A0A4R7FEP3</accession>
<reference evidence="8 9" key="1">
    <citation type="submission" date="2019-03" db="EMBL/GenBank/DDBJ databases">
        <title>Genomic Encyclopedia of Archaeal and Bacterial Type Strains, Phase II (KMG-II): from individual species to whole genera.</title>
        <authorList>
            <person name="Goeker M."/>
        </authorList>
    </citation>
    <scope>NUCLEOTIDE SEQUENCE [LARGE SCALE GENOMIC DNA]</scope>
    <source>
        <strain evidence="8 9">DSM 24782</strain>
    </source>
</reference>
<proteinExistence type="inferred from homology"/>
<dbReference type="OrthoDB" id="9779041at2"/>
<evidence type="ECO:0000313" key="9">
    <source>
        <dbReference type="Proteomes" id="UP000295344"/>
    </source>
</evidence>
<sequence length="354" mass="39863">MPFKKVAFITGITGQDGSYLAELLLQKGYEVHGLIRRASTFNTARIDHLYTDPHDIGTRLFLHYGDLSDGARLVTLLSEIKPQEVYNLAAQSHVRVSFDEPEHTGDTTGVGSMRLLEAVRLAGLHCRFYQASSSEMFGATPPPQDENTPFYPRSPYGAAKLYSYWVTKNYREAYGMYAVNGILFNHESPRRGETFVTRKITRAVARIAAGQQHELFMGNLDAIRDWGYAAEYIEGMWRMLQADQPDDYVLATNVGYTVREFLETSFSHVGLKWDDYVRFDERYLRPTEVDALIGDATKAKTELGWTPTVDGLQLAKLMVDADVEALAHEGRPWIDTVKLDSWTSKKNAALGVDA</sequence>
<dbReference type="Gene3D" id="3.90.25.10">
    <property type="entry name" value="UDP-galactose 4-epimerase, domain 1"/>
    <property type="match status" value="1"/>
</dbReference>
<comment type="similarity">
    <text evidence="2 6">Belongs to the NAD(P)-dependent epimerase/dehydratase family. GDP-mannose 4,6-dehydratase subfamily.</text>
</comment>
<evidence type="ECO:0000256" key="3">
    <source>
        <dbReference type="ARBA" id="ARBA00011989"/>
    </source>
</evidence>
<dbReference type="AlphaFoldDB" id="A0A4R7FEP3"/>
<name>A0A4R7FEP3_9MICO</name>
<dbReference type="GO" id="GO:0008446">
    <property type="term" value="F:GDP-mannose 4,6-dehydratase activity"/>
    <property type="evidence" value="ECO:0007669"/>
    <property type="project" value="UniProtKB-UniRule"/>
</dbReference>
<dbReference type="InterPro" id="IPR016040">
    <property type="entry name" value="NAD(P)-bd_dom"/>
</dbReference>
<evidence type="ECO:0000313" key="8">
    <source>
        <dbReference type="EMBL" id="TDS74916.1"/>
    </source>
</evidence>
<dbReference type="Pfam" id="PF16363">
    <property type="entry name" value="GDP_Man_Dehyd"/>
    <property type="match status" value="1"/>
</dbReference>
<comment type="caution">
    <text evidence="6">Lacks conserved residue(s) required for the propagation of feature annotation.</text>
</comment>
<dbReference type="Proteomes" id="UP000295344">
    <property type="component" value="Unassembled WGS sequence"/>
</dbReference>
<keyword evidence="9" id="KW-1185">Reference proteome</keyword>
<evidence type="ECO:0000259" key="7">
    <source>
        <dbReference type="Pfam" id="PF16363"/>
    </source>
</evidence>
<dbReference type="PANTHER" id="PTHR43715:SF1">
    <property type="entry name" value="GDP-MANNOSE 4,6 DEHYDRATASE"/>
    <property type="match status" value="1"/>
</dbReference>
<dbReference type="InterPro" id="IPR006368">
    <property type="entry name" value="GDP_Man_deHydtase"/>
</dbReference>
<dbReference type="EMBL" id="SOAM01000004">
    <property type="protein sequence ID" value="TDS74916.1"/>
    <property type="molecule type" value="Genomic_DNA"/>
</dbReference>
<evidence type="ECO:0000256" key="4">
    <source>
        <dbReference type="ARBA" id="ARBA00022857"/>
    </source>
</evidence>
<dbReference type="FunFam" id="3.40.50.720:FF:000102">
    <property type="entry name" value="GDP-mannose 4,6-dehydratase"/>
    <property type="match status" value="1"/>
</dbReference>
<keyword evidence="4 6" id="KW-0521">NADP</keyword>
<evidence type="ECO:0000256" key="2">
    <source>
        <dbReference type="ARBA" id="ARBA00009263"/>
    </source>
</evidence>
<gene>
    <name evidence="6" type="primary">gmd</name>
    <name evidence="8" type="ORF">CLV52_3439</name>
</gene>
<dbReference type="SUPFAM" id="SSF51735">
    <property type="entry name" value="NAD(P)-binding Rossmann-fold domains"/>
    <property type="match status" value="1"/>
</dbReference>
<organism evidence="8 9">
    <name type="scientific">Amnibacterium kyonggiense</name>
    <dbReference type="NCBI Taxonomy" id="595671"/>
    <lineage>
        <taxon>Bacteria</taxon>
        <taxon>Bacillati</taxon>
        <taxon>Actinomycetota</taxon>
        <taxon>Actinomycetes</taxon>
        <taxon>Micrococcales</taxon>
        <taxon>Microbacteriaceae</taxon>
        <taxon>Amnibacterium</taxon>
    </lineage>
</organism>
<comment type="cofactor">
    <cofactor evidence="1 6">
        <name>NADP(+)</name>
        <dbReference type="ChEBI" id="CHEBI:58349"/>
    </cofactor>
</comment>
<comment type="function">
    <text evidence="6">Catalyzes the conversion of GDP-D-mannose to GDP-4-dehydro-6-deoxy-D-mannose.</text>
</comment>
<dbReference type="GO" id="GO:0070401">
    <property type="term" value="F:NADP+ binding"/>
    <property type="evidence" value="ECO:0007669"/>
    <property type="project" value="UniProtKB-UniRule"/>
</dbReference>
<comment type="catalytic activity">
    <reaction evidence="6">
        <text>GDP-alpha-D-mannose = GDP-4-dehydro-alpha-D-rhamnose + H2O</text>
        <dbReference type="Rhea" id="RHEA:23820"/>
        <dbReference type="ChEBI" id="CHEBI:15377"/>
        <dbReference type="ChEBI" id="CHEBI:57527"/>
        <dbReference type="ChEBI" id="CHEBI:57964"/>
        <dbReference type="EC" id="4.2.1.47"/>
    </reaction>
</comment>
<evidence type="ECO:0000256" key="6">
    <source>
        <dbReference type="HAMAP-Rule" id="MF_00955"/>
    </source>
</evidence>
<dbReference type="HAMAP" id="MF_00955">
    <property type="entry name" value="GDP_Man_dehydratase"/>
    <property type="match status" value="1"/>
</dbReference>
<dbReference type="EC" id="4.2.1.47" evidence="3 6"/>